<dbReference type="Proteomes" id="UP000813461">
    <property type="component" value="Unassembled WGS sequence"/>
</dbReference>
<proteinExistence type="predicted"/>
<keyword evidence="1" id="KW-0472">Membrane</keyword>
<evidence type="ECO:0000256" key="1">
    <source>
        <dbReference type="SAM" id="Phobius"/>
    </source>
</evidence>
<accession>A0A8K0R1M9</accession>
<comment type="caution">
    <text evidence="3">The sequence shown here is derived from an EMBL/GenBank/DDBJ whole genome shotgun (WGS) entry which is preliminary data.</text>
</comment>
<dbReference type="OrthoDB" id="5076485at2759"/>
<feature type="transmembrane region" description="Helical" evidence="1">
    <location>
        <begin position="269"/>
        <end position="286"/>
    </location>
</feature>
<keyword evidence="1" id="KW-0812">Transmembrane</keyword>
<name>A0A8K0R1M9_9PLEO</name>
<dbReference type="EMBL" id="JAGMVJ010000014">
    <property type="protein sequence ID" value="KAH7082101.1"/>
    <property type="molecule type" value="Genomic_DNA"/>
</dbReference>
<protein>
    <submittedName>
        <fullName evidence="3">Uncharacterized protein</fullName>
    </submittedName>
</protein>
<organism evidence="3 4">
    <name type="scientific">Paraphoma chrysanthemicola</name>
    <dbReference type="NCBI Taxonomy" id="798071"/>
    <lineage>
        <taxon>Eukaryota</taxon>
        <taxon>Fungi</taxon>
        <taxon>Dikarya</taxon>
        <taxon>Ascomycota</taxon>
        <taxon>Pezizomycotina</taxon>
        <taxon>Dothideomycetes</taxon>
        <taxon>Pleosporomycetidae</taxon>
        <taxon>Pleosporales</taxon>
        <taxon>Pleosporineae</taxon>
        <taxon>Phaeosphaeriaceae</taxon>
        <taxon>Paraphoma</taxon>
    </lineage>
</organism>
<evidence type="ECO:0000313" key="4">
    <source>
        <dbReference type="Proteomes" id="UP000813461"/>
    </source>
</evidence>
<feature type="signal peptide" evidence="2">
    <location>
        <begin position="1"/>
        <end position="22"/>
    </location>
</feature>
<evidence type="ECO:0000256" key="2">
    <source>
        <dbReference type="SAM" id="SignalP"/>
    </source>
</evidence>
<sequence length="288" mass="30052">MQLSVPFFVFALLFSFIAFVHAQAMIDAPPVVAAGVPFNATLTAEYHPLQKATYAYALRVYLGSSPFSKAVADFYNTDCYLIHEQTLCDPTINITVNAGIVVFNATPFTVTIPPSVGPSGKHYAIAARVMNTDGSYYTGQMYSDVLELTGANGTWANFQRQGNNLWGDDGMSCSGFSCVKDCANGPNITNTDGSYRRCINSCPGVSVDPNSSRGGAPTAARVVPSACSSAVTSRTTATVTMTSPGGGSRSSSRTAAAAAPTGAAVARSATGAIVFALFPFLVMVILQG</sequence>
<keyword evidence="4" id="KW-1185">Reference proteome</keyword>
<keyword evidence="1" id="KW-1133">Transmembrane helix</keyword>
<dbReference type="AlphaFoldDB" id="A0A8K0R1M9"/>
<feature type="chain" id="PRO_5035479768" evidence="2">
    <location>
        <begin position="23"/>
        <end position="288"/>
    </location>
</feature>
<reference evidence="3" key="1">
    <citation type="journal article" date="2021" name="Nat. Commun.">
        <title>Genetic determinants of endophytism in the Arabidopsis root mycobiome.</title>
        <authorList>
            <person name="Mesny F."/>
            <person name="Miyauchi S."/>
            <person name="Thiergart T."/>
            <person name="Pickel B."/>
            <person name="Atanasova L."/>
            <person name="Karlsson M."/>
            <person name="Huettel B."/>
            <person name="Barry K.W."/>
            <person name="Haridas S."/>
            <person name="Chen C."/>
            <person name="Bauer D."/>
            <person name="Andreopoulos W."/>
            <person name="Pangilinan J."/>
            <person name="LaButti K."/>
            <person name="Riley R."/>
            <person name="Lipzen A."/>
            <person name="Clum A."/>
            <person name="Drula E."/>
            <person name="Henrissat B."/>
            <person name="Kohler A."/>
            <person name="Grigoriev I.V."/>
            <person name="Martin F.M."/>
            <person name="Hacquard S."/>
        </authorList>
    </citation>
    <scope>NUCLEOTIDE SEQUENCE</scope>
    <source>
        <strain evidence="3">MPI-SDFR-AT-0120</strain>
    </source>
</reference>
<gene>
    <name evidence="3" type="ORF">FB567DRAFT_98222</name>
</gene>
<keyword evidence="2" id="KW-0732">Signal</keyword>
<evidence type="ECO:0000313" key="3">
    <source>
        <dbReference type="EMBL" id="KAH7082101.1"/>
    </source>
</evidence>